<reference evidence="5 6" key="1">
    <citation type="submission" date="2010-12" db="EMBL/GenBank/DDBJ databases">
        <authorList>
            <person name="Muzny D."/>
            <person name="Qin X."/>
            <person name="Deng J."/>
            <person name="Jiang H."/>
            <person name="Liu Y."/>
            <person name="Qu J."/>
            <person name="Song X.-Z."/>
            <person name="Zhang L."/>
            <person name="Thornton R."/>
            <person name="Coyle M."/>
            <person name="Francisco L."/>
            <person name="Jackson L."/>
            <person name="Javaid M."/>
            <person name="Korchina V."/>
            <person name="Kovar C."/>
            <person name="Mata R."/>
            <person name="Mathew T."/>
            <person name="Ngo R."/>
            <person name="Nguyen L."/>
            <person name="Nguyen N."/>
            <person name="Okwuonu G."/>
            <person name="Ongeri F."/>
            <person name="Pham C."/>
            <person name="Simmons D."/>
            <person name="Wilczek-Boney K."/>
            <person name="Hale W."/>
            <person name="Jakkamsetti A."/>
            <person name="Pham P."/>
            <person name="Ruth R."/>
            <person name="San Lucas F."/>
            <person name="Warren J."/>
            <person name="Zhang J."/>
            <person name="Zhao Z."/>
            <person name="Zhou C."/>
            <person name="Zhu D."/>
            <person name="Lee S."/>
            <person name="Bess C."/>
            <person name="Blankenburg K."/>
            <person name="Forbes L."/>
            <person name="Fu Q."/>
            <person name="Gubbala S."/>
            <person name="Hirani K."/>
            <person name="Jayaseelan J.C."/>
            <person name="Lara F."/>
            <person name="Munidasa M."/>
            <person name="Palculict T."/>
            <person name="Patil S."/>
            <person name="Pu L.-L."/>
            <person name="Saada N."/>
            <person name="Tang L."/>
            <person name="Weissenberger G."/>
            <person name="Zhu Y."/>
            <person name="Hemphill L."/>
            <person name="Shang Y."/>
            <person name="Youmans B."/>
            <person name="Ayvaz T."/>
            <person name="Ross M."/>
            <person name="Santibanez J."/>
            <person name="Aqrawi P."/>
            <person name="Gross S."/>
            <person name="Joshi V."/>
            <person name="Fowler G."/>
            <person name="Nazareth L."/>
            <person name="Reid J."/>
            <person name="Worley K."/>
            <person name="Petrosino J."/>
            <person name="Highlander S."/>
            <person name="Gibbs R."/>
        </authorList>
    </citation>
    <scope>NUCLEOTIDE SEQUENCE [LARGE SCALE GENOMIC DNA]</scope>
    <source>
        <strain evidence="5 6">DSM 3986</strain>
    </source>
</reference>
<dbReference type="InterPro" id="IPR013328">
    <property type="entry name" value="6PGD_dom2"/>
</dbReference>
<dbReference type="InterPro" id="IPR008927">
    <property type="entry name" value="6-PGluconate_DH-like_C_sf"/>
</dbReference>
<evidence type="ECO:0000259" key="3">
    <source>
        <dbReference type="Pfam" id="PF01232"/>
    </source>
</evidence>
<dbReference type="Gene3D" id="1.10.1040.10">
    <property type="entry name" value="N-(1-d-carboxylethyl)-l-norvaline Dehydrogenase, domain 2"/>
    <property type="match status" value="1"/>
</dbReference>
<sequence>MKLNQKSILENVAVWEKLGYSLPKYDREQVKKNTLANPNWIHFGAGNIFRAFQANVLNNLLNEKKTDIGLVVAEGFDYEIIDKAFKSFDDLTIYMKLCCDGTVEKNIVGSVVESLRVDPENSDYETLKELFRNPSLQMVSFTITEKGYLVADGNGNTPAGIEADFKAGPDKSASYMGKVCAMLYERFKAGELPVAMVSMDNCSHNGDKLKAAVVAFAKNWCDNNVCDKGFLSYVSDPEKVSFPWSMIDKITPRPADSVMDMLIKDGIEDIDFVKTSKNTFVAPFVNAEETEYLVIEDSFPNGRPRLEEGGVIFTKREVVDMVERMKVCTCLNPLHTALAIYGCLLDYKKISDEMRDDELTKLIKTIGYKEGLPVVTNPGIIDPKDFIDTVVKVRLPNPFMPDTPQRIACDTSQKLAIRFGETVKAYEKSDSLKVSDLKLIPLVFAGWARYLMGIDDNLNKFELSPDPLLDKVVPMVADIKIGDSDIHSKFEKLFSDASIFGVNLYDVGLGEKSEKYFAELIAGKGAIRATLKKYVD</sequence>
<dbReference type="Proteomes" id="UP000003434">
    <property type="component" value="Unassembled WGS sequence"/>
</dbReference>
<organism evidence="5 6">
    <name type="scientific">Lachnoanaerobaculum saburreum DSM 3986</name>
    <dbReference type="NCBI Taxonomy" id="887325"/>
    <lineage>
        <taxon>Bacteria</taxon>
        <taxon>Bacillati</taxon>
        <taxon>Bacillota</taxon>
        <taxon>Clostridia</taxon>
        <taxon>Lachnospirales</taxon>
        <taxon>Lachnospiraceae</taxon>
        <taxon>Lachnoanaerobaculum</taxon>
    </lineage>
</organism>
<dbReference type="PANTHER" id="PTHR43362">
    <property type="entry name" value="MANNITOL DEHYDROGENASE DSF1-RELATED"/>
    <property type="match status" value="1"/>
</dbReference>
<evidence type="ECO:0000313" key="6">
    <source>
        <dbReference type="Proteomes" id="UP000003434"/>
    </source>
</evidence>
<feature type="domain" description="Mannitol dehydrogenase N-terminal" evidence="3">
    <location>
        <begin position="40"/>
        <end position="307"/>
    </location>
</feature>
<accession>E6LPG3</accession>
<dbReference type="InterPro" id="IPR050988">
    <property type="entry name" value="Mannitol_DH/Oxidoreductase"/>
</dbReference>
<dbReference type="AlphaFoldDB" id="E6LPG3"/>
<dbReference type="EMBL" id="AEPW01000077">
    <property type="protein sequence ID" value="EFU76232.1"/>
    <property type="molecule type" value="Genomic_DNA"/>
</dbReference>
<evidence type="ECO:0000313" key="5">
    <source>
        <dbReference type="EMBL" id="EFU76232.1"/>
    </source>
</evidence>
<dbReference type="InterPro" id="IPR013118">
    <property type="entry name" value="Mannitol_DH_C"/>
</dbReference>
<name>E6LPG3_9FIRM</name>
<dbReference type="InterPro" id="IPR036291">
    <property type="entry name" value="NAD(P)-bd_dom_sf"/>
</dbReference>
<evidence type="ECO:0000256" key="1">
    <source>
        <dbReference type="ARBA" id="ARBA00023002"/>
    </source>
</evidence>
<evidence type="ECO:0000256" key="2">
    <source>
        <dbReference type="ARBA" id="ARBA00048615"/>
    </source>
</evidence>
<gene>
    <name evidence="5" type="ORF">HMPREF0381_1848</name>
</gene>
<feature type="domain" description="Mannitol dehydrogenase C-terminal" evidence="4">
    <location>
        <begin position="322"/>
        <end position="473"/>
    </location>
</feature>
<keyword evidence="1" id="KW-0560">Oxidoreductase</keyword>
<dbReference type="Gene3D" id="3.40.50.720">
    <property type="entry name" value="NAD(P)-binding Rossmann-like Domain"/>
    <property type="match status" value="1"/>
</dbReference>
<comment type="catalytic activity">
    <reaction evidence="2">
        <text>D-mannitol 1-phosphate + NAD(+) = beta-D-fructose 6-phosphate + NADH + H(+)</text>
        <dbReference type="Rhea" id="RHEA:19661"/>
        <dbReference type="ChEBI" id="CHEBI:15378"/>
        <dbReference type="ChEBI" id="CHEBI:57540"/>
        <dbReference type="ChEBI" id="CHEBI:57634"/>
        <dbReference type="ChEBI" id="CHEBI:57945"/>
        <dbReference type="ChEBI" id="CHEBI:61381"/>
        <dbReference type="EC" id="1.1.1.17"/>
    </reaction>
</comment>
<protein>
    <submittedName>
        <fullName evidence="5">Mannitol dehydrogenase domain protein</fullName>
    </submittedName>
</protein>
<dbReference type="RefSeq" id="WP_008751613.1">
    <property type="nucleotide sequence ID" value="NZ_GL622296.1"/>
</dbReference>
<dbReference type="SUPFAM" id="SSF51735">
    <property type="entry name" value="NAD(P)-binding Rossmann-fold domains"/>
    <property type="match status" value="1"/>
</dbReference>
<evidence type="ECO:0000259" key="4">
    <source>
        <dbReference type="Pfam" id="PF08125"/>
    </source>
</evidence>
<comment type="caution">
    <text evidence="5">The sequence shown here is derived from an EMBL/GenBank/DDBJ whole genome shotgun (WGS) entry which is preliminary data.</text>
</comment>
<dbReference type="Pfam" id="PF08125">
    <property type="entry name" value="Mannitol_dh_C"/>
    <property type="match status" value="1"/>
</dbReference>
<dbReference type="Pfam" id="PF01232">
    <property type="entry name" value="Mannitol_dh"/>
    <property type="match status" value="1"/>
</dbReference>
<dbReference type="eggNOG" id="COG0246">
    <property type="taxonomic scope" value="Bacteria"/>
</dbReference>
<dbReference type="InterPro" id="IPR013131">
    <property type="entry name" value="Mannitol_DH_N"/>
</dbReference>
<dbReference type="GO" id="GO:0008926">
    <property type="term" value="F:mannitol-1-phosphate 5-dehydrogenase activity"/>
    <property type="evidence" value="ECO:0007669"/>
    <property type="project" value="UniProtKB-EC"/>
</dbReference>
<dbReference type="PANTHER" id="PTHR43362:SF1">
    <property type="entry name" value="MANNITOL DEHYDROGENASE 2-RELATED"/>
    <property type="match status" value="1"/>
</dbReference>
<dbReference type="SUPFAM" id="SSF48179">
    <property type="entry name" value="6-phosphogluconate dehydrogenase C-terminal domain-like"/>
    <property type="match status" value="1"/>
</dbReference>
<dbReference type="HOGENOM" id="CLU_037833_0_0_9"/>
<proteinExistence type="predicted"/>